<dbReference type="EMBL" id="BMAU01021304">
    <property type="protein sequence ID" value="GFY11189.1"/>
    <property type="molecule type" value="Genomic_DNA"/>
</dbReference>
<dbReference type="Gene3D" id="3.30.420.10">
    <property type="entry name" value="Ribonuclease H-like superfamily/Ribonuclease H"/>
    <property type="match status" value="1"/>
</dbReference>
<name>A0A8X6SCU6_TRICX</name>
<keyword evidence="2" id="KW-1185">Reference proteome</keyword>
<proteinExistence type="predicted"/>
<dbReference type="Proteomes" id="UP000887159">
    <property type="component" value="Unassembled WGS sequence"/>
</dbReference>
<comment type="caution">
    <text evidence="1">The sequence shown here is derived from an EMBL/GenBank/DDBJ whole genome shotgun (WGS) entry which is preliminary data.</text>
</comment>
<evidence type="ECO:0000313" key="2">
    <source>
        <dbReference type="Proteomes" id="UP000887159"/>
    </source>
</evidence>
<protein>
    <submittedName>
        <fullName evidence="1">Transposable element Tcb1 transposase</fullName>
    </submittedName>
</protein>
<dbReference type="GO" id="GO:0003676">
    <property type="term" value="F:nucleic acid binding"/>
    <property type="evidence" value="ECO:0007669"/>
    <property type="project" value="InterPro"/>
</dbReference>
<accession>A0A8X6SCU6</accession>
<reference evidence="1" key="1">
    <citation type="submission" date="2020-08" db="EMBL/GenBank/DDBJ databases">
        <title>Multicomponent nature underlies the extraordinary mechanical properties of spider dragline silk.</title>
        <authorList>
            <person name="Kono N."/>
            <person name="Nakamura H."/>
            <person name="Mori M."/>
            <person name="Yoshida Y."/>
            <person name="Ohtoshi R."/>
            <person name="Malay A.D."/>
            <person name="Moran D.A.P."/>
            <person name="Tomita M."/>
            <person name="Numata K."/>
            <person name="Arakawa K."/>
        </authorList>
    </citation>
    <scope>NUCLEOTIDE SEQUENCE</scope>
</reference>
<evidence type="ECO:0000313" key="1">
    <source>
        <dbReference type="EMBL" id="GFY11189.1"/>
    </source>
</evidence>
<organism evidence="1 2">
    <name type="scientific">Trichonephila clavipes</name>
    <name type="common">Golden silk orbweaver</name>
    <name type="synonym">Nephila clavipes</name>
    <dbReference type="NCBI Taxonomy" id="2585209"/>
    <lineage>
        <taxon>Eukaryota</taxon>
        <taxon>Metazoa</taxon>
        <taxon>Ecdysozoa</taxon>
        <taxon>Arthropoda</taxon>
        <taxon>Chelicerata</taxon>
        <taxon>Arachnida</taxon>
        <taxon>Araneae</taxon>
        <taxon>Araneomorphae</taxon>
        <taxon>Entelegynae</taxon>
        <taxon>Araneoidea</taxon>
        <taxon>Nephilidae</taxon>
        <taxon>Trichonephila</taxon>
    </lineage>
</organism>
<dbReference type="AlphaFoldDB" id="A0A8X6SCU6"/>
<gene>
    <name evidence="1" type="primary">X975_01314</name>
    <name evidence="1" type="ORF">TNCV_4471751</name>
</gene>
<dbReference type="InterPro" id="IPR036397">
    <property type="entry name" value="RNaseH_sf"/>
</dbReference>
<sequence>MKRVQPTASSATIQAQVAPSLGAPVFSRTIGRHLAEKTFVITTPFTSRGVRLNAVFALKWHTTATAAVMVWSSISYNTRSPLVLILGTLKALWYAHDILQPLMLPLMQRLPGSTFQQDNARPHTARVSQDCLLTVTTPPLPARFPDLSPIKHIWVNLGMRVGHSTSLNELDARLQQIQSKMS</sequence>